<keyword evidence="1" id="KW-0812">Transmembrane</keyword>
<feature type="transmembrane region" description="Helical" evidence="1">
    <location>
        <begin position="12"/>
        <end position="33"/>
    </location>
</feature>
<reference evidence="2 3" key="1">
    <citation type="submission" date="2024-06" db="EMBL/GenBank/DDBJ databases">
        <title>The Natural Products Discovery Center: Release of the First 8490 Sequenced Strains for Exploring Actinobacteria Biosynthetic Diversity.</title>
        <authorList>
            <person name="Kalkreuter E."/>
            <person name="Kautsar S.A."/>
            <person name="Yang D."/>
            <person name="Bader C.D."/>
            <person name="Teijaro C.N."/>
            <person name="Fluegel L."/>
            <person name="Davis C.M."/>
            <person name="Simpson J.R."/>
            <person name="Lauterbach L."/>
            <person name="Steele A.D."/>
            <person name="Gui C."/>
            <person name="Meng S."/>
            <person name="Li G."/>
            <person name="Viehrig K."/>
            <person name="Ye F."/>
            <person name="Su P."/>
            <person name="Kiefer A.F."/>
            <person name="Nichols A."/>
            <person name="Cepeda A.J."/>
            <person name="Yan W."/>
            <person name="Fan B."/>
            <person name="Jiang Y."/>
            <person name="Adhikari A."/>
            <person name="Zheng C.-J."/>
            <person name="Schuster L."/>
            <person name="Cowan T.M."/>
            <person name="Smanski M.J."/>
            <person name="Chevrette M.G."/>
            <person name="De Carvalho L.P.S."/>
            <person name="Shen B."/>
        </authorList>
    </citation>
    <scope>NUCLEOTIDE SEQUENCE [LARGE SCALE GENOMIC DNA]</scope>
    <source>
        <strain evidence="2 3">NPDC000634</strain>
    </source>
</reference>
<sequence>IAHRDERPAGWHVLVGVSACWALAASAAVLALVRGRATRLPYPLLLAPAWLGSGSMFAWSGWRLPATVYVALAHPGDVGYPENLAVAVALHVTAVMAGAGIMRILVRGDRRPVSLPGSARQPAERVGPRL</sequence>
<dbReference type="Proteomes" id="UP001458415">
    <property type="component" value="Unassembled WGS sequence"/>
</dbReference>
<keyword evidence="3" id="KW-1185">Reference proteome</keyword>
<evidence type="ECO:0000313" key="2">
    <source>
        <dbReference type="EMBL" id="MER6983936.1"/>
    </source>
</evidence>
<proteinExistence type="predicted"/>
<feature type="non-terminal residue" evidence="2">
    <location>
        <position position="1"/>
    </location>
</feature>
<evidence type="ECO:0000256" key="1">
    <source>
        <dbReference type="SAM" id="Phobius"/>
    </source>
</evidence>
<organism evidence="2 3">
    <name type="scientific">Streptomyces carpinensis</name>
    <dbReference type="NCBI Taxonomy" id="66369"/>
    <lineage>
        <taxon>Bacteria</taxon>
        <taxon>Bacillati</taxon>
        <taxon>Actinomycetota</taxon>
        <taxon>Actinomycetes</taxon>
        <taxon>Kitasatosporales</taxon>
        <taxon>Streptomycetaceae</taxon>
        <taxon>Streptomyces</taxon>
    </lineage>
</organism>
<protein>
    <submittedName>
        <fullName evidence="2">Uncharacterized protein</fullName>
    </submittedName>
</protein>
<keyword evidence="1" id="KW-1133">Transmembrane helix</keyword>
<dbReference type="EMBL" id="JBEPCU010001579">
    <property type="protein sequence ID" value="MER6983936.1"/>
    <property type="molecule type" value="Genomic_DNA"/>
</dbReference>
<comment type="caution">
    <text evidence="2">The sequence shown here is derived from an EMBL/GenBank/DDBJ whole genome shotgun (WGS) entry which is preliminary data.</text>
</comment>
<name>A0ABV1WIC3_9ACTN</name>
<feature type="transmembrane region" description="Helical" evidence="1">
    <location>
        <begin position="84"/>
        <end position="106"/>
    </location>
</feature>
<evidence type="ECO:0000313" key="3">
    <source>
        <dbReference type="Proteomes" id="UP001458415"/>
    </source>
</evidence>
<accession>A0ABV1WIC3</accession>
<keyword evidence="1" id="KW-0472">Membrane</keyword>
<feature type="transmembrane region" description="Helical" evidence="1">
    <location>
        <begin position="45"/>
        <end position="64"/>
    </location>
</feature>
<gene>
    <name evidence="2" type="ORF">ABT317_45050</name>
</gene>